<accession>A0A955I7E5</accession>
<evidence type="ECO:0008006" key="3">
    <source>
        <dbReference type="Google" id="ProtNLM"/>
    </source>
</evidence>
<evidence type="ECO:0000313" key="1">
    <source>
        <dbReference type="EMBL" id="MCA9379886.1"/>
    </source>
</evidence>
<reference evidence="1" key="2">
    <citation type="journal article" date="2021" name="Microbiome">
        <title>Successional dynamics and alternative stable states in a saline activated sludge microbial community over 9 years.</title>
        <authorList>
            <person name="Wang Y."/>
            <person name="Ye J."/>
            <person name="Ju F."/>
            <person name="Liu L."/>
            <person name="Boyd J.A."/>
            <person name="Deng Y."/>
            <person name="Parks D.H."/>
            <person name="Jiang X."/>
            <person name="Yin X."/>
            <person name="Woodcroft B.J."/>
            <person name="Tyson G.W."/>
            <person name="Hugenholtz P."/>
            <person name="Polz M.F."/>
            <person name="Zhang T."/>
        </authorList>
    </citation>
    <scope>NUCLEOTIDE SEQUENCE</scope>
    <source>
        <strain evidence="1">HKST-UBA15</strain>
    </source>
</reference>
<dbReference type="SUPFAM" id="SSF102114">
    <property type="entry name" value="Radical SAM enzymes"/>
    <property type="match status" value="1"/>
</dbReference>
<gene>
    <name evidence="1" type="ORF">KC675_01770</name>
</gene>
<proteinExistence type="predicted"/>
<dbReference type="CDD" id="cd01335">
    <property type="entry name" value="Radical_SAM"/>
    <property type="match status" value="1"/>
</dbReference>
<dbReference type="InterPro" id="IPR058240">
    <property type="entry name" value="rSAM_sf"/>
</dbReference>
<organism evidence="1 2">
    <name type="scientific">Candidatus Dojkabacteria bacterium</name>
    <dbReference type="NCBI Taxonomy" id="2099670"/>
    <lineage>
        <taxon>Bacteria</taxon>
        <taxon>Candidatus Dojkabacteria</taxon>
    </lineage>
</organism>
<dbReference type="EMBL" id="JAGQLL010000016">
    <property type="protein sequence ID" value="MCA9379886.1"/>
    <property type="molecule type" value="Genomic_DNA"/>
</dbReference>
<dbReference type="AlphaFoldDB" id="A0A955I7E5"/>
<dbReference type="Gene3D" id="3.20.20.70">
    <property type="entry name" value="Aldolase class I"/>
    <property type="match status" value="1"/>
</dbReference>
<name>A0A955I7E5_9BACT</name>
<evidence type="ECO:0000313" key="2">
    <source>
        <dbReference type="Proteomes" id="UP000745577"/>
    </source>
</evidence>
<dbReference type="NCBIfam" id="NF045502">
    <property type="entry name" value="variant_rSAM"/>
    <property type="match status" value="1"/>
</dbReference>
<protein>
    <recommendedName>
        <fullName evidence="3">Radical SAM protein</fullName>
    </recommendedName>
</protein>
<comment type="caution">
    <text evidence="1">The sequence shown here is derived from an EMBL/GenBank/DDBJ whole genome shotgun (WGS) entry which is preliminary data.</text>
</comment>
<reference evidence="1" key="1">
    <citation type="submission" date="2020-04" db="EMBL/GenBank/DDBJ databases">
        <authorList>
            <person name="Zhang T."/>
        </authorList>
    </citation>
    <scope>NUCLEOTIDE SEQUENCE</scope>
    <source>
        <strain evidence="1">HKST-UBA15</strain>
    </source>
</reference>
<sequence length="393" mass="43845">MVDLIEITGGYEKDPDVEKLDLSNPAHVKLALLSQGMRFHESALLPVGSKVKEKIRSYNSSDFTKIVTVPQELILGDDIVVGTHWRDESPWEIAAEDEGFALNYDGKRITGVGFHDRPEYYDREVVKGIPAKRIGVTLGMGAVSFFMRETCTYWEGAQPCKFCSLKATQNRYGETEQYKNSDMVRALLSTIQETGDHLHHIQFSGGSIWNHDDEFREYIEAVKAASDTLGRRIDGNLITMPPRDLSLIDEAYAAGMNHISFNLEVWDPALFKEVCPGKDESYGRDNMIAALEYAAGVFKNGTYTTFVGGLEPLESMFEGWDYLAARGVAPAFNVFHPTPGSIYQGKKAPGVGYLIEAAGKLQDVYQSHDFEGLLCKCCNRNALDNEAKEGYFK</sequence>
<dbReference type="InterPro" id="IPR013785">
    <property type="entry name" value="Aldolase_TIM"/>
</dbReference>
<dbReference type="Proteomes" id="UP000745577">
    <property type="component" value="Unassembled WGS sequence"/>
</dbReference>